<proteinExistence type="predicted"/>
<dbReference type="HOGENOM" id="CLU_3197203_0_0_4"/>
<protein>
    <submittedName>
        <fullName evidence="1">Uncharacterized protein</fullName>
    </submittedName>
</protein>
<dbReference type="AlphaFoldDB" id="Q2T0X6"/>
<organism evidence="1 2">
    <name type="scientific">Burkholderia thailandensis (strain ATCC 700388 / DSM 13276 / CCUG 48851 / CIP 106301 / E264)</name>
    <dbReference type="NCBI Taxonomy" id="271848"/>
    <lineage>
        <taxon>Bacteria</taxon>
        <taxon>Pseudomonadati</taxon>
        <taxon>Pseudomonadota</taxon>
        <taxon>Betaproteobacteria</taxon>
        <taxon>Burkholderiales</taxon>
        <taxon>Burkholderiaceae</taxon>
        <taxon>Burkholderia</taxon>
        <taxon>pseudomallei group</taxon>
    </lineage>
</organism>
<evidence type="ECO:0000313" key="2">
    <source>
        <dbReference type="Proteomes" id="UP000001930"/>
    </source>
</evidence>
<dbReference type="EMBL" id="CP000086">
    <property type="protein sequence ID" value="ABC39429.1"/>
    <property type="molecule type" value="Genomic_DNA"/>
</dbReference>
<reference evidence="1 2" key="1">
    <citation type="journal article" date="2005" name="BMC Genomics">
        <title>Bacterial genome adaptation to niches: divergence of the potential virulence genes in three Burkholderia species of different survival strategies.</title>
        <authorList>
            <person name="Kim H.S."/>
            <person name="Schell M.A."/>
            <person name="Yu Y."/>
            <person name="Ulrich R.L."/>
            <person name="Sarria S.H."/>
            <person name="Nierman W.C."/>
            <person name="DeShazer D."/>
        </authorList>
    </citation>
    <scope>NUCLEOTIDE SEQUENCE [LARGE SCALE GENOMIC DNA]</scope>
    <source>
        <strain evidence="2">ATCC 700388 / DSM 13276 / CCUG 48851 / CIP 106301 / E264</strain>
    </source>
</reference>
<sequence length="45" mass="4923">MRASRPRPCIDHARIDARFRNSLADSFGAHTPFARIAGAAGTRAR</sequence>
<evidence type="ECO:0000313" key="1">
    <source>
        <dbReference type="EMBL" id="ABC39429.1"/>
    </source>
</evidence>
<gene>
    <name evidence="1" type="ordered locus">BTH_I0616</name>
</gene>
<dbReference type="Proteomes" id="UP000001930">
    <property type="component" value="Chromosome I"/>
</dbReference>
<accession>Q2T0X6</accession>
<keyword evidence="2" id="KW-1185">Reference proteome</keyword>
<name>Q2T0X6_BURTA</name>
<dbReference type="KEGG" id="bte:BTH_I0616"/>